<evidence type="ECO:0000313" key="15">
    <source>
        <dbReference type="Proteomes" id="UP000308230"/>
    </source>
</evidence>
<keyword evidence="11 12" id="KW-0449">Lipoprotein</keyword>
<evidence type="ECO:0000256" key="4">
    <source>
        <dbReference type="ARBA" id="ARBA00022692"/>
    </source>
</evidence>
<dbReference type="HAMAP" id="MF_01811">
    <property type="entry name" value="YidC_type2"/>
    <property type="match status" value="1"/>
</dbReference>
<keyword evidence="5 12" id="KW-0732">Signal</keyword>
<dbReference type="InterPro" id="IPR028055">
    <property type="entry name" value="YidC/Oxa/ALB_C"/>
</dbReference>
<protein>
    <recommendedName>
        <fullName evidence="12">Membrane protein insertase YidC</fullName>
    </recommendedName>
    <alternativeName>
        <fullName evidence="12">Foldase YidC</fullName>
    </alternativeName>
    <alternativeName>
        <fullName evidence="12">Membrane integrase YidC</fullName>
    </alternativeName>
    <alternativeName>
        <fullName evidence="12">Membrane protein YidC</fullName>
    </alternativeName>
</protein>
<dbReference type="InterPro" id="IPR047196">
    <property type="entry name" value="YidC_ALB_C"/>
</dbReference>
<comment type="similarity">
    <text evidence="12">Belongs to the OXA1/ALB3/YidC family. Type 2 subfamily.</text>
</comment>
<keyword evidence="15" id="KW-1185">Reference proteome</keyword>
<evidence type="ECO:0000256" key="6">
    <source>
        <dbReference type="ARBA" id="ARBA00022927"/>
    </source>
</evidence>
<proteinExistence type="inferred from homology"/>
<dbReference type="GO" id="GO:0051205">
    <property type="term" value="P:protein insertion into membrane"/>
    <property type="evidence" value="ECO:0007669"/>
    <property type="project" value="TreeGrafter"/>
</dbReference>
<name>A0A5R9F4R7_9BACL</name>
<dbReference type="PRINTS" id="PR00701">
    <property type="entry name" value="60KDINNERMP"/>
</dbReference>
<comment type="caution">
    <text evidence="14">The sequence shown here is derived from an EMBL/GenBank/DDBJ whole genome shotgun (WGS) entry which is preliminary data.</text>
</comment>
<evidence type="ECO:0000256" key="8">
    <source>
        <dbReference type="ARBA" id="ARBA00023136"/>
    </source>
</evidence>
<dbReference type="NCBIfam" id="TIGR03592">
    <property type="entry name" value="yidC_oxa1_cterm"/>
    <property type="match status" value="1"/>
</dbReference>
<keyword evidence="10 12" id="KW-0143">Chaperone</keyword>
<evidence type="ECO:0000259" key="13">
    <source>
        <dbReference type="Pfam" id="PF02096"/>
    </source>
</evidence>
<comment type="subcellular location">
    <subcellularLocation>
        <location evidence="1 12">Cell membrane</location>
        <topology evidence="1 12">Multi-pass membrane protein</topology>
    </subcellularLocation>
</comment>
<keyword evidence="8 12" id="KW-0472">Membrane</keyword>
<gene>
    <name evidence="12 14" type="primary">yidC</name>
    <name evidence="14" type="ORF">FCL54_04215</name>
</gene>
<dbReference type="Proteomes" id="UP000308230">
    <property type="component" value="Unassembled WGS sequence"/>
</dbReference>
<evidence type="ECO:0000256" key="1">
    <source>
        <dbReference type="ARBA" id="ARBA00004651"/>
    </source>
</evidence>
<dbReference type="EMBL" id="SWLG01000002">
    <property type="protein sequence ID" value="TLS38712.1"/>
    <property type="molecule type" value="Genomic_DNA"/>
</dbReference>
<organism evidence="14 15">
    <name type="scientific">Exobacillus caeni</name>
    <dbReference type="NCBI Taxonomy" id="2574798"/>
    <lineage>
        <taxon>Bacteria</taxon>
        <taxon>Bacillati</taxon>
        <taxon>Bacillota</taxon>
        <taxon>Bacilli</taxon>
        <taxon>Bacillales</taxon>
        <taxon>Guptibacillaceae</taxon>
        <taxon>Exobacillus</taxon>
    </lineage>
</organism>
<evidence type="ECO:0000256" key="5">
    <source>
        <dbReference type="ARBA" id="ARBA00022729"/>
    </source>
</evidence>
<dbReference type="PROSITE" id="PS51257">
    <property type="entry name" value="PROKAR_LIPOPROTEIN"/>
    <property type="match status" value="1"/>
</dbReference>
<dbReference type="RefSeq" id="WP_138123544.1">
    <property type="nucleotide sequence ID" value="NZ_SWLG01000002.1"/>
</dbReference>
<dbReference type="GO" id="GO:0032977">
    <property type="term" value="F:membrane insertase activity"/>
    <property type="evidence" value="ECO:0007669"/>
    <property type="project" value="InterPro"/>
</dbReference>
<evidence type="ECO:0000256" key="2">
    <source>
        <dbReference type="ARBA" id="ARBA00022448"/>
    </source>
</evidence>
<dbReference type="GO" id="GO:0015031">
    <property type="term" value="P:protein transport"/>
    <property type="evidence" value="ECO:0007669"/>
    <property type="project" value="UniProtKB-KW"/>
</dbReference>
<keyword evidence="4 12" id="KW-0812">Transmembrane</keyword>
<feature type="transmembrane region" description="Helical" evidence="12">
    <location>
        <begin position="201"/>
        <end position="217"/>
    </location>
</feature>
<dbReference type="AlphaFoldDB" id="A0A5R9F4R7"/>
<evidence type="ECO:0000256" key="3">
    <source>
        <dbReference type="ARBA" id="ARBA00022475"/>
    </source>
</evidence>
<keyword evidence="9" id="KW-0564">Palmitate</keyword>
<comment type="function">
    <text evidence="12">Required for the insertion and/or proper folding and/or complex formation of integral membrane proteins into the membrane. Involved in integration of membrane proteins that insert both dependently and independently of the Sec translocase complex, as well as at least some lipoproteins.</text>
</comment>
<accession>A0A5R9F4R7</accession>
<evidence type="ECO:0000313" key="14">
    <source>
        <dbReference type="EMBL" id="TLS38712.1"/>
    </source>
</evidence>
<keyword evidence="3 12" id="KW-1003">Cell membrane</keyword>
<dbReference type="PANTHER" id="PTHR12428">
    <property type="entry name" value="OXA1"/>
    <property type="match status" value="1"/>
</dbReference>
<dbReference type="PANTHER" id="PTHR12428:SF65">
    <property type="entry name" value="CYTOCHROME C OXIDASE ASSEMBLY PROTEIN COX18, MITOCHONDRIAL"/>
    <property type="match status" value="1"/>
</dbReference>
<keyword evidence="6 12" id="KW-0653">Protein transport</keyword>
<keyword evidence="7 12" id="KW-1133">Transmembrane helix</keyword>
<feature type="transmembrane region" description="Helical" evidence="12">
    <location>
        <begin position="46"/>
        <end position="70"/>
    </location>
</feature>
<keyword evidence="2 12" id="KW-0813">Transport</keyword>
<feature type="transmembrane region" description="Helical" evidence="12">
    <location>
        <begin position="158"/>
        <end position="180"/>
    </location>
</feature>
<evidence type="ECO:0000256" key="11">
    <source>
        <dbReference type="ARBA" id="ARBA00023288"/>
    </source>
</evidence>
<evidence type="ECO:0000256" key="7">
    <source>
        <dbReference type="ARBA" id="ARBA00022989"/>
    </source>
</evidence>
<feature type="transmembrane region" description="Helical" evidence="12">
    <location>
        <begin position="121"/>
        <end position="146"/>
    </location>
</feature>
<evidence type="ECO:0000256" key="9">
    <source>
        <dbReference type="ARBA" id="ARBA00023139"/>
    </source>
</evidence>
<dbReference type="CDD" id="cd20070">
    <property type="entry name" value="5TM_YidC_Alb3"/>
    <property type="match status" value="1"/>
</dbReference>
<dbReference type="OrthoDB" id="9780552at2"/>
<evidence type="ECO:0000256" key="10">
    <source>
        <dbReference type="ARBA" id="ARBA00023186"/>
    </source>
</evidence>
<dbReference type="InterPro" id="IPR023060">
    <property type="entry name" value="YidC/YidC1/YidC2_Firmicutes"/>
</dbReference>
<evidence type="ECO:0000256" key="12">
    <source>
        <dbReference type="HAMAP-Rule" id="MF_01811"/>
    </source>
</evidence>
<sequence>MKRFLISILLITTVILLSGCSTNEEVLHVAFVDPFTNLIDWLAVKLSGSFGLAIVAITVIIRLILLPLMVKQQKEQRKLQEKMKVLKPELEKIQKEMKTEKDKGRQQALQKDMMSLYQKHGVNPLGVGCLPLIIQTPILMGFYFAIKNSEKIASHSFLWFNLGSPDILLAVLAGAVYFFQFKIQQSLSPVNQQKANKSMQLVGYLSPLMILTFSLSAPSALPVYWSVSGLFLILQTIIVKKI</sequence>
<dbReference type="Pfam" id="PF02096">
    <property type="entry name" value="60KD_IMP"/>
    <property type="match status" value="1"/>
</dbReference>
<reference evidence="14 15" key="1">
    <citation type="submission" date="2019-04" db="EMBL/GenBank/DDBJ databases">
        <title>Bacillus caeni sp. nov., a bacterium isolated from mangrove sediment.</title>
        <authorList>
            <person name="Huang H."/>
            <person name="Mo K."/>
            <person name="Hu Y."/>
        </authorList>
    </citation>
    <scope>NUCLEOTIDE SEQUENCE [LARGE SCALE GENOMIC DNA]</scope>
    <source>
        <strain evidence="14 15">HB172195</strain>
    </source>
</reference>
<dbReference type="GO" id="GO:0005886">
    <property type="term" value="C:plasma membrane"/>
    <property type="evidence" value="ECO:0007669"/>
    <property type="project" value="UniProtKB-SubCell"/>
</dbReference>
<feature type="domain" description="Membrane insertase YidC/Oxa/ALB C-terminal" evidence="13">
    <location>
        <begin position="50"/>
        <end position="241"/>
    </location>
</feature>
<dbReference type="InterPro" id="IPR001708">
    <property type="entry name" value="YidC/ALB3/OXA1/COX18"/>
</dbReference>